<keyword evidence="3" id="KW-1185">Reference proteome</keyword>
<dbReference type="EMBL" id="CACTIH010000254">
    <property type="protein sequence ID" value="CAA2958121.1"/>
    <property type="molecule type" value="Genomic_DNA"/>
</dbReference>
<reference evidence="2 3" key="1">
    <citation type="submission" date="2019-12" db="EMBL/GenBank/DDBJ databases">
        <authorList>
            <person name="Alioto T."/>
            <person name="Alioto T."/>
            <person name="Gomez Garrido J."/>
        </authorList>
    </citation>
    <scope>NUCLEOTIDE SEQUENCE [LARGE SCALE GENOMIC DNA]</scope>
</reference>
<dbReference type="Proteomes" id="UP000594638">
    <property type="component" value="Unassembled WGS sequence"/>
</dbReference>
<organism evidence="2 3">
    <name type="scientific">Olea europaea subsp. europaea</name>
    <dbReference type="NCBI Taxonomy" id="158383"/>
    <lineage>
        <taxon>Eukaryota</taxon>
        <taxon>Viridiplantae</taxon>
        <taxon>Streptophyta</taxon>
        <taxon>Embryophyta</taxon>
        <taxon>Tracheophyta</taxon>
        <taxon>Spermatophyta</taxon>
        <taxon>Magnoliopsida</taxon>
        <taxon>eudicotyledons</taxon>
        <taxon>Gunneridae</taxon>
        <taxon>Pentapetalae</taxon>
        <taxon>asterids</taxon>
        <taxon>lamiids</taxon>
        <taxon>Lamiales</taxon>
        <taxon>Oleaceae</taxon>
        <taxon>Oleeae</taxon>
        <taxon>Olea</taxon>
    </lineage>
</organism>
<sequence>MWHTLTHNFFTKRVARVVDQLRSVISPPQITVIGQRCGTQRCVMRCYLYGGDDAMSSFEMAWIEVRYVVPSDDEIVAPYTKDILYKKPLQPHVREDMQFGDTGNASTSAHAQSPNRPRLLVITDGCKGHSSDVEDDDDDDFVDTPLKRKRTHSRFHPPTEEHVTREYYPTEPEGHDIHSSPQPQATHVDDKLQLAITHISTSSRPVCIGHIFAE</sequence>
<evidence type="ECO:0000313" key="3">
    <source>
        <dbReference type="Proteomes" id="UP000594638"/>
    </source>
</evidence>
<evidence type="ECO:0000313" key="2">
    <source>
        <dbReference type="EMBL" id="CAA2958121.1"/>
    </source>
</evidence>
<proteinExistence type="predicted"/>
<evidence type="ECO:0000256" key="1">
    <source>
        <dbReference type="SAM" id="MobiDB-lite"/>
    </source>
</evidence>
<gene>
    <name evidence="2" type="ORF">OLEA9_A080249</name>
</gene>
<dbReference type="Gramene" id="OE9A080249T1">
    <property type="protein sequence ID" value="OE9A080249C1"/>
    <property type="gene ID" value="OE9A080249"/>
</dbReference>
<dbReference type="AlphaFoldDB" id="A0A8S0PUB6"/>
<name>A0A8S0PUB6_OLEEU</name>
<feature type="compositionally biased region" description="Polar residues" evidence="1">
    <location>
        <begin position="101"/>
        <end position="115"/>
    </location>
</feature>
<feature type="region of interest" description="Disordered" evidence="1">
    <location>
        <begin position="97"/>
        <end position="117"/>
    </location>
</feature>
<comment type="caution">
    <text evidence="2">The sequence shown here is derived from an EMBL/GenBank/DDBJ whole genome shotgun (WGS) entry which is preliminary data.</text>
</comment>
<accession>A0A8S0PUB6</accession>
<protein>
    <submittedName>
        <fullName evidence="2">Uncharacterized protein</fullName>
    </submittedName>
</protein>